<dbReference type="PANTHER" id="PTHR47814">
    <property type="entry name" value="PEPTIDYL-TRNA HYDROLASE ARFB"/>
    <property type="match status" value="1"/>
</dbReference>
<dbReference type="PROSITE" id="PS00745">
    <property type="entry name" value="RF_PROK_I"/>
    <property type="match status" value="1"/>
</dbReference>
<organism evidence="3 4">
    <name type="scientific">Alishewanella tabrizica</name>
    <dbReference type="NCBI Taxonomy" id="671278"/>
    <lineage>
        <taxon>Bacteria</taxon>
        <taxon>Pseudomonadati</taxon>
        <taxon>Pseudomonadota</taxon>
        <taxon>Gammaproteobacteria</taxon>
        <taxon>Alteromonadales</taxon>
        <taxon>Alteromonadaceae</taxon>
        <taxon>Alishewanella</taxon>
    </lineage>
</organism>
<proteinExistence type="inferred from homology"/>
<dbReference type="Proteomes" id="UP000634667">
    <property type="component" value="Unassembled WGS sequence"/>
</dbReference>
<keyword evidence="4" id="KW-1185">Reference proteome</keyword>
<keyword evidence="3" id="KW-0378">Hydrolase</keyword>
<dbReference type="Pfam" id="PF00472">
    <property type="entry name" value="RF-1"/>
    <property type="match status" value="1"/>
</dbReference>
<gene>
    <name evidence="3" type="primary">yaeJ</name>
    <name evidence="3" type="ORF">GCM10008111_21520</name>
</gene>
<reference evidence="4" key="1">
    <citation type="journal article" date="2019" name="Int. J. Syst. Evol. Microbiol.">
        <title>The Global Catalogue of Microorganisms (GCM) 10K type strain sequencing project: providing services to taxonomists for standard genome sequencing and annotation.</title>
        <authorList>
            <consortium name="The Broad Institute Genomics Platform"/>
            <consortium name="The Broad Institute Genome Sequencing Center for Infectious Disease"/>
            <person name="Wu L."/>
            <person name="Ma J."/>
        </authorList>
    </citation>
    <scope>NUCLEOTIDE SEQUENCE [LARGE SCALE GENOMIC DNA]</scope>
    <source>
        <strain evidence="4">KCTC 23723</strain>
    </source>
</reference>
<evidence type="ECO:0000256" key="1">
    <source>
        <dbReference type="ARBA" id="ARBA00010835"/>
    </source>
</evidence>
<dbReference type="EMBL" id="BMYR01000008">
    <property type="protein sequence ID" value="GGW65167.1"/>
    <property type="molecule type" value="Genomic_DNA"/>
</dbReference>
<evidence type="ECO:0000313" key="3">
    <source>
        <dbReference type="EMBL" id="GGW65167.1"/>
    </source>
</evidence>
<dbReference type="GO" id="GO:0016787">
    <property type="term" value="F:hydrolase activity"/>
    <property type="evidence" value="ECO:0007669"/>
    <property type="project" value="UniProtKB-KW"/>
</dbReference>
<sequence length="138" mass="15690">MITITPTLQLADEEISWQFIRASGPGGQHVNKVSTAVLLQFDIASSSLPELYKTRLSQLADHRITQSGKIVIKCQQSRSQEQNREIALKQFILLLQSVTKTPKKRLATKPSFSSQLKRLESKKQQGLTKLLRRQKTFE</sequence>
<evidence type="ECO:0000313" key="4">
    <source>
        <dbReference type="Proteomes" id="UP000634667"/>
    </source>
</evidence>
<dbReference type="Gene3D" id="3.30.160.20">
    <property type="match status" value="1"/>
</dbReference>
<dbReference type="PANTHER" id="PTHR47814:SF1">
    <property type="entry name" value="PEPTIDYL-TRNA HYDROLASE ARFB"/>
    <property type="match status" value="1"/>
</dbReference>
<accession>A0ABQ2WNZ2</accession>
<protein>
    <submittedName>
        <fullName evidence="3">Aminoacyl-tRNA hydrolase</fullName>
    </submittedName>
</protein>
<comment type="similarity">
    <text evidence="1">Belongs to the prokaryotic/mitochondrial release factor family.</text>
</comment>
<name>A0ABQ2WNZ2_9ALTE</name>
<dbReference type="InterPro" id="IPR000352">
    <property type="entry name" value="Pep_chain_release_fac_I"/>
</dbReference>
<dbReference type="SUPFAM" id="SSF75620">
    <property type="entry name" value="Release factor"/>
    <property type="match status" value="1"/>
</dbReference>
<comment type="caution">
    <text evidence="3">The sequence shown here is derived from an EMBL/GenBank/DDBJ whole genome shotgun (WGS) entry which is preliminary data.</text>
</comment>
<dbReference type="NCBIfam" id="NF006718">
    <property type="entry name" value="PRK09256.1"/>
    <property type="match status" value="1"/>
</dbReference>
<dbReference type="RefSeq" id="WP_189483217.1">
    <property type="nucleotide sequence ID" value="NZ_BMYR01000008.1"/>
</dbReference>
<dbReference type="InterPro" id="IPR045853">
    <property type="entry name" value="Pep_chain_release_fac_I_sf"/>
</dbReference>
<evidence type="ECO:0000259" key="2">
    <source>
        <dbReference type="PROSITE" id="PS00745"/>
    </source>
</evidence>
<feature type="domain" description="Prokaryotic-type class I peptide chain release factors" evidence="2">
    <location>
        <begin position="21"/>
        <end position="37"/>
    </location>
</feature>